<dbReference type="EMBL" id="LDAU01000143">
    <property type="protein sequence ID" value="KRX03168.1"/>
    <property type="molecule type" value="Genomic_DNA"/>
</dbReference>
<evidence type="ECO:0000256" key="2">
    <source>
        <dbReference type="SAM" id="MobiDB-lite"/>
    </source>
</evidence>
<dbReference type="Proteomes" id="UP000054937">
    <property type="component" value="Unassembled WGS sequence"/>
</dbReference>
<dbReference type="OMA" id="DMNINEP"/>
<protein>
    <submittedName>
        <fullName evidence="3">Uncharacterized protein</fullName>
    </submittedName>
</protein>
<dbReference type="InParanoid" id="A0A0V0QMI2"/>
<keyword evidence="1" id="KW-0175">Coiled coil</keyword>
<feature type="region of interest" description="Disordered" evidence="2">
    <location>
        <begin position="248"/>
        <end position="275"/>
    </location>
</feature>
<feature type="region of interest" description="Disordered" evidence="2">
    <location>
        <begin position="78"/>
        <end position="103"/>
    </location>
</feature>
<dbReference type="AlphaFoldDB" id="A0A0V0QMI2"/>
<dbReference type="OrthoDB" id="303947at2759"/>
<reference evidence="3 4" key="1">
    <citation type="journal article" date="2015" name="Sci. Rep.">
        <title>Genome of the facultative scuticociliatosis pathogen Pseudocohnilembus persalinus provides insight into its virulence through horizontal gene transfer.</title>
        <authorList>
            <person name="Xiong J."/>
            <person name="Wang G."/>
            <person name="Cheng J."/>
            <person name="Tian M."/>
            <person name="Pan X."/>
            <person name="Warren A."/>
            <person name="Jiang C."/>
            <person name="Yuan D."/>
            <person name="Miao W."/>
        </authorList>
    </citation>
    <scope>NUCLEOTIDE SEQUENCE [LARGE SCALE GENOMIC DNA]</scope>
    <source>
        <strain evidence="3">36N120E</strain>
    </source>
</reference>
<name>A0A0V0QMI2_PSEPJ</name>
<evidence type="ECO:0000313" key="4">
    <source>
        <dbReference type="Proteomes" id="UP000054937"/>
    </source>
</evidence>
<accession>A0A0V0QMI2</accession>
<evidence type="ECO:0000313" key="3">
    <source>
        <dbReference type="EMBL" id="KRX03168.1"/>
    </source>
</evidence>
<comment type="caution">
    <text evidence="3">The sequence shown here is derived from an EMBL/GenBank/DDBJ whole genome shotgun (WGS) entry which is preliminary data.</text>
</comment>
<feature type="coiled-coil region" evidence="1">
    <location>
        <begin position="192"/>
        <end position="219"/>
    </location>
</feature>
<feature type="compositionally biased region" description="Basic and acidic residues" evidence="2">
    <location>
        <begin position="156"/>
        <end position="172"/>
    </location>
</feature>
<feature type="compositionally biased region" description="Basic and acidic residues" evidence="2">
    <location>
        <begin position="259"/>
        <end position="272"/>
    </location>
</feature>
<keyword evidence="4" id="KW-1185">Reference proteome</keyword>
<feature type="compositionally biased region" description="Polar residues" evidence="2">
    <location>
        <begin position="91"/>
        <end position="103"/>
    </location>
</feature>
<sequence>MALSRQSLQRPKIEPIVFTDDDSICTDNSFNSSVDGENNDEYKNSFWHLKEQIQQFFQQNPALQDSIKFEPFKMDFDDEEEQKQDIKISPQYEQSNTKPQDQQKLWGSITKDVIRNGQFSSQIPTLETVNHRLNIFKKKLERIDYLEILQKENLKEKPKDKNKDKEMEKNKSPEQNQKQVFIDGDTEYYSYKKTQQLKLQKQREKAQDQQNKLKFQGRKNITVRGNSAAAELQQRPIFQTQDGQVIIGKVAGRNKNRRKSEDKEQKKEEQKEQQTILDTDLEFQTPIGKFLYQSLKQSGNDIERFRSQALSLLEDYNAKKQDYKQKRFPPTINKFTTDETKSLNLLLPDFQNPLFQPGKNNLFEEIENYTLPKGTPESQFIGTIDKILNGKVIKLWKESQNNN</sequence>
<gene>
    <name evidence="3" type="ORF">PPERSA_10541</name>
</gene>
<proteinExistence type="predicted"/>
<organism evidence="3 4">
    <name type="scientific">Pseudocohnilembus persalinus</name>
    <name type="common">Ciliate</name>
    <dbReference type="NCBI Taxonomy" id="266149"/>
    <lineage>
        <taxon>Eukaryota</taxon>
        <taxon>Sar</taxon>
        <taxon>Alveolata</taxon>
        <taxon>Ciliophora</taxon>
        <taxon>Intramacronucleata</taxon>
        <taxon>Oligohymenophorea</taxon>
        <taxon>Scuticociliatia</taxon>
        <taxon>Philasterida</taxon>
        <taxon>Pseudocohnilembidae</taxon>
        <taxon>Pseudocohnilembus</taxon>
    </lineage>
</organism>
<feature type="region of interest" description="Disordered" evidence="2">
    <location>
        <begin position="156"/>
        <end position="183"/>
    </location>
</feature>
<evidence type="ECO:0000256" key="1">
    <source>
        <dbReference type="SAM" id="Coils"/>
    </source>
</evidence>